<evidence type="ECO:0000256" key="2">
    <source>
        <dbReference type="ARBA" id="ARBA00022448"/>
    </source>
</evidence>
<keyword evidence="2" id="KW-0813">Transport</keyword>
<evidence type="ECO:0000256" key="3">
    <source>
        <dbReference type="ARBA" id="ARBA00022729"/>
    </source>
</evidence>
<dbReference type="PROSITE" id="PS51257">
    <property type="entry name" value="PROKAR_LIPOPROTEIN"/>
    <property type="match status" value="1"/>
</dbReference>
<dbReference type="Pfam" id="PF01547">
    <property type="entry name" value="SBP_bac_1"/>
    <property type="match status" value="1"/>
</dbReference>
<dbReference type="Gene3D" id="3.40.190.10">
    <property type="entry name" value="Periplasmic binding protein-like II"/>
    <property type="match status" value="2"/>
</dbReference>
<comment type="similarity">
    <text evidence="1">Belongs to the bacterial solute-binding protein 1 family.</text>
</comment>
<dbReference type="Proteomes" id="UP001597227">
    <property type="component" value="Unassembled WGS sequence"/>
</dbReference>
<reference evidence="6" key="1">
    <citation type="journal article" date="2019" name="Int. J. Syst. Evol. Microbiol.">
        <title>The Global Catalogue of Microorganisms (GCM) 10K type strain sequencing project: providing services to taxonomists for standard genome sequencing and annotation.</title>
        <authorList>
            <consortium name="The Broad Institute Genomics Platform"/>
            <consortium name="The Broad Institute Genome Sequencing Center for Infectious Disease"/>
            <person name="Wu L."/>
            <person name="Ma J."/>
        </authorList>
    </citation>
    <scope>NUCLEOTIDE SEQUENCE [LARGE SCALE GENOMIC DNA]</scope>
    <source>
        <strain evidence="6">CCUG 15531</strain>
    </source>
</reference>
<protein>
    <submittedName>
        <fullName evidence="5">ABC transporter substrate-binding protein</fullName>
    </submittedName>
</protein>
<evidence type="ECO:0000313" key="6">
    <source>
        <dbReference type="Proteomes" id="UP001597227"/>
    </source>
</evidence>
<dbReference type="PROSITE" id="PS01037">
    <property type="entry name" value="SBP_BACTERIAL_1"/>
    <property type="match status" value="1"/>
</dbReference>
<dbReference type="InterPro" id="IPR006061">
    <property type="entry name" value="SBP_1_CS"/>
</dbReference>
<dbReference type="PANTHER" id="PTHR43649">
    <property type="entry name" value="ARABINOSE-BINDING PROTEIN-RELATED"/>
    <property type="match status" value="1"/>
</dbReference>
<organism evidence="5 6">
    <name type="scientific">Fredinandcohnia salidurans</name>
    <dbReference type="NCBI Taxonomy" id="2595041"/>
    <lineage>
        <taxon>Bacteria</taxon>
        <taxon>Bacillati</taxon>
        <taxon>Bacillota</taxon>
        <taxon>Bacilli</taxon>
        <taxon>Bacillales</taxon>
        <taxon>Bacillaceae</taxon>
        <taxon>Fredinandcohnia</taxon>
    </lineage>
</organism>
<gene>
    <name evidence="5" type="ORF">ACFSFW_17250</name>
</gene>
<dbReference type="EMBL" id="JBHUEK010000025">
    <property type="protein sequence ID" value="MFD1780415.1"/>
    <property type="molecule type" value="Genomic_DNA"/>
</dbReference>
<evidence type="ECO:0000256" key="4">
    <source>
        <dbReference type="SAM" id="SignalP"/>
    </source>
</evidence>
<comment type="caution">
    <text evidence="5">The sequence shown here is derived from an EMBL/GenBank/DDBJ whole genome shotgun (WGS) entry which is preliminary data.</text>
</comment>
<dbReference type="PANTHER" id="PTHR43649:SF12">
    <property type="entry name" value="DIACETYLCHITOBIOSE BINDING PROTEIN DASA"/>
    <property type="match status" value="1"/>
</dbReference>
<proteinExistence type="inferred from homology"/>
<dbReference type="InterPro" id="IPR050490">
    <property type="entry name" value="Bact_solute-bd_prot1"/>
</dbReference>
<accession>A0ABW4MTY4</accession>
<evidence type="ECO:0000313" key="5">
    <source>
        <dbReference type="EMBL" id="MFD1780415.1"/>
    </source>
</evidence>
<dbReference type="SUPFAM" id="SSF53850">
    <property type="entry name" value="Periplasmic binding protein-like II"/>
    <property type="match status" value="1"/>
</dbReference>
<evidence type="ECO:0000256" key="1">
    <source>
        <dbReference type="ARBA" id="ARBA00008520"/>
    </source>
</evidence>
<name>A0ABW4MTY4_9BACI</name>
<dbReference type="RefSeq" id="WP_388040072.1">
    <property type="nucleotide sequence ID" value="NZ_JBHUEK010000025.1"/>
</dbReference>
<dbReference type="InterPro" id="IPR006059">
    <property type="entry name" value="SBP"/>
</dbReference>
<sequence>MKAKKLFPAVMALLFLLSVALVGCSSSDDGESSSGTKGDSKTTTVDIFQFKVEFKDQFEAVAKQYEESHDGVKINITTVGGGEDYGAALRSKFASGEEPTIYNIGGPQDVADWVDSLADLSDTAAAGVALEGTLEGVTQDDKVLGLPFNQEGYGLIYNTAVFEKAGINPDEITTFAALEEAVKTLDSKKDELGLDAVFALPGKEKWVTGLHLSNAFLSPEFEGNVLGTFDSATVDFKYGDAFKKVLDLQNEYSVQPTVSLDYAMQVEELFSTGRVAIIQQGNWVYGSIAGIDEELANNGVSILPIPVEGYKEDSIPVGIPMYWAVNSNKDDAEVKAAKDFLDWLYTSEEGKTAVLEDFKFIPAYEGFDASKVSDPLGKSVYEYATEGKTIPWVFMGYPTGWGEQQLGVNIQKYISDEMSWEDLVKESQKAWEDTRK</sequence>
<feature type="signal peptide" evidence="4">
    <location>
        <begin position="1"/>
        <end position="20"/>
    </location>
</feature>
<feature type="chain" id="PRO_5046440452" evidence="4">
    <location>
        <begin position="21"/>
        <end position="436"/>
    </location>
</feature>
<keyword evidence="6" id="KW-1185">Reference proteome</keyword>
<keyword evidence="3 4" id="KW-0732">Signal</keyword>